<accession>A0A8J7M775</accession>
<dbReference type="Gene3D" id="1.20.1270.180">
    <property type="match status" value="1"/>
</dbReference>
<feature type="signal peptide" evidence="1">
    <location>
        <begin position="1"/>
        <end position="22"/>
    </location>
</feature>
<comment type="caution">
    <text evidence="3">The sequence shown here is derived from an EMBL/GenBank/DDBJ whole genome shotgun (WGS) entry which is preliminary data.</text>
</comment>
<dbReference type="AlphaFoldDB" id="A0A8J7M775"/>
<keyword evidence="1" id="KW-0732">Signal</keyword>
<feature type="chain" id="PRO_5035314057" evidence="1">
    <location>
        <begin position="23"/>
        <end position="132"/>
    </location>
</feature>
<proteinExistence type="predicted"/>
<sequence>MTFSVHRIIITAVVAAPCWAHADPALECGLDNGSQVEIGNCVADMERRVDHAIAVTLGFARDASVRLDEATGRSVAVPALEAGQAAWSAYRDAHCEFVGATFGGGSGAGIAIRACRVELGRARASELMKYAR</sequence>
<dbReference type="Pfam" id="PF07007">
    <property type="entry name" value="LprI"/>
    <property type="match status" value="1"/>
</dbReference>
<evidence type="ECO:0000313" key="4">
    <source>
        <dbReference type="Proteomes" id="UP000655420"/>
    </source>
</evidence>
<name>A0A8J7M775_9RHOB</name>
<dbReference type="Proteomes" id="UP000655420">
    <property type="component" value="Unassembled WGS sequence"/>
</dbReference>
<evidence type="ECO:0000313" key="3">
    <source>
        <dbReference type="EMBL" id="MBK0399048.1"/>
    </source>
</evidence>
<dbReference type="RefSeq" id="WP_200608937.1">
    <property type="nucleotide sequence ID" value="NZ_JAEHHL010000003.1"/>
</dbReference>
<organism evidence="3 4">
    <name type="scientific">Thermohalobaculum xanthum</name>
    <dbReference type="NCBI Taxonomy" id="2753746"/>
    <lineage>
        <taxon>Bacteria</taxon>
        <taxon>Pseudomonadati</taxon>
        <taxon>Pseudomonadota</taxon>
        <taxon>Alphaproteobacteria</taxon>
        <taxon>Rhodobacterales</taxon>
        <taxon>Paracoccaceae</taxon>
        <taxon>Thermohalobaculum</taxon>
    </lineage>
</organism>
<feature type="domain" description="Lysozyme inhibitor LprI-like N-terminal" evidence="2">
    <location>
        <begin position="33"/>
        <end position="127"/>
    </location>
</feature>
<dbReference type="EMBL" id="JAEHHL010000003">
    <property type="protein sequence ID" value="MBK0399048.1"/>
    <property type="molecule type" value="Genomic_DNA"/>
</dbReference>
<keyword evidence="4" id="KW-1185">Reference proteome</keyword>
<gene>
    <name evidence="3" type="ORF">H0I76_07590</name>
</gene>
<dbReference type="InterPro" id="IPR009739">
    <property type="entry name" value="LprI-like_N"/>
</dbReference>
<evidence type="ECO:0000259" key="2">
    <source>
        <dbReference type="Pfam" id="PF07007"/>
    </source>
</evidence>
<reference evidence="3" key="1">
    <citation type="submission" date="2020-12" db="EMBL/GenBank/DDBJ databases">
        <title>Bacterial taxonomy.</title>
        <authorList>
            <person name="Pan X."/>
        </authorList>
    </citation>
    <scope>NUCLEOTIDE SEQUENCE</scope>
    <source>
        <strain evidence="3">M0105</strain>
    </source>
</reference>
<evidence type="ECO:0000256" key="1">
    <source>
        <dbReference type="SAM" id="SignalP"/>
    </source>
</evidence>
<protein>
    <submittedName>
        <fullName evidence="3">DUF1311 domain-containing protein</fullName>
    </submittedName>
</protein>